<name>A0A8K0G3E8_IGNLU</name>
<dbReference type="SMART" id="SM00320">
    <property type="entry name" value="WD40"/>
    <property type="match status" value="5"/>
</dbReference>
<feature type="repeat" description="WD" evidence="3">
    <location>
        <begin position="94"/>
        <end position="135"/>
    </location>
</feature>
<evidence type="ECO:0000313" key="5">
    <source>
        <dbReference type="Proteomes" id="UP000801492"/>
    </source>
</evidence>
<dbReference type="InterPro" id="IPR036322">
    <property type="entry name" value="WD40_repeat_dom_sf"/>
</dbReference>
<dbReference type="PROSITE" id="PS00678">
    <property type="entry name" value="WD_REPEATS_1"/>
    <property type="match status" value="2"/>
</dbReference>
<dbReference type="Gene3D" id="2.130.10.10">
    <property type="entry name" value="YVTN repeat-like/Quinoprotein amine dehydrogenase"/>
    <property type="match status" value="1"/>
</dbReference>
<dbReference type="AlphaFoldDB" id="A0A8K0G3E8"/>
<dbReference type="EMBL" id="VTPC01085874">
    <property type="protein sequence ID" value="KAF2886947.1"/>
    <property type="molecule type" value="Genomic_DNA"/>
</dbReference>
<feature type="repeat" description="WD" evidence="3">
    <location>
        <begin position="52"/>
        <end position="93"/>
    </location>
</feature>
<dbReference type="PRINTS" id="PR00320">
    <property type="entry name" value="GPROTEINBRPT"/>
</dbReference>
<accession>A0A8K0G3E8</accession>
<keyword evidence="2" id="KW-0677">Repeat</keyword>
<protein>
    <recommendedName>
        <fullName evidence="6">WD40 repeat-like protein</fullName>
    </recommendedName>
</protein>
<keyword evidence="5" id="KW-1185">Reference proteome</keyword>
<dbReference type="PROSITE" id="PS50294">
    <property type="entry name" value="WD_REPEATS_REGION"/>
    <property type="match status" value="3"/>
</dbReference>
<evidence type="ECO:0000256" key="3">
    <source>
        <dbReference type="PROSITE-ProRule" id="PRU00221"/>
    </source>
</evidence>
<dbReference type="Pfam" id="PF00400">
    <property type="entry name" value="WD40"/>
    <property type="match status" value="4"/>
</dbReference>
<dbReference type="InterPro" id="IPR020472">
    <property type="entry name" value="WD40_PAC1"/>
</dbReference>
<dbReference type="InterPro" id="IPR015943">
    <property type="entry name" value="WD40/YVTN_repeat-like_dom_sf"/>
</dbReference>
<dbReference type="OrthoDB" id="674604at2759"/>
<keyword evidence="1 3" id="KW-0853">WD repeat</keyword>
<dbReference type="InterPro" id="IPR001680">
    <property type="entry name" value="WD40_rpt"/>
</dbReference>
<feature type="non-terminal residue" evidence="4">
    <location>
        <position position="1"/>
    </location>
</feature>
<comment type="caution">
    <text evidence="4">The sequence shown here is derived from an EMBL/GenBank/DDBJ whole genome shotgun (WGS) entry which is preliminary data.</text>
</comment>
<dbReference type="PROSITE" id="PS50082">
    <property type="entry name" value="WD_REPEATS_2"/>
    <property type="match status" value="3"/>
</dbReference>
<dbReference type="InterPro" id="IPR019775">
    <property type="entry name" value="WD40_repeat_CS"/>
</dbReference>
<evidence type="ECO:0000256" key="1">
    <source>
        <dbReference type="ARBA" id="ARBA00022574"/>
    </source>
</evidence>
<evidence type="ECO:0000256" key="2">
    <source>
        <dbReference type="ARBA" id="ARBA00022737"/>
    </source>
</evidence>
<dbReference type="GO" id="GO:0048188">
    <property type="term" value="C:Set1C/COMPASS complex"/>
    <property type="evidence" value="ECO:0007669"/>
    <property type="project" value="TreeGrafter"/>
</dbReference>
<dbReference type="Proteomes" id="UP000801492">
    <property type="component" value="Unassembled WGS sequence"/>
</dbReference>
<evidence type="ECO:0000313" key="4">
    <source>
        <dbReference type="EMBL" id="KAF2886947.1"/>
    </source>
</evidence>
<reference evidence="4" key="1">
    <citation type="submission" date="2019-08" db="EMBL/GenBank/DDBJ databases">
        <title>The genome of the North American firefly Photinus pyralis.</title>
        <authorList>
            <consortium name="Photinus pyralis genome working group"/>
            <person name="Fallon T.R."/>
            <person name="Sander Lower S.E."/>
            <person name="Weng J.-K."/>
        </authorList>
    </citation>
    <scope>NUCLEOTIDE SEQUENCE</scope>
    <source>
        <strain evidence="4">TRF0915ILg1</strain>
        <tissue evidence="4">Whole body</tissue>
    </source>
</reference>
<feature type="repeat" description="WD" evidence="3">
    <location>
        <begin position="10"/>
        <end position="43"/>
    </location>
</feature>
<dbReference type="GO" id="GO:0042393">
    <property type="term" value="F:histone binding"/>
    <property type="evidence" value="ECO:0007669"/>
    <property type="project" value="TreeGrafter"/>
</dbReference>
<dbReference type="PANTHER" id="PTHR22847">
    <property type="entry name" value="WD40 REPEAT PROTEIN"/>
    <property type="match status" value="1"/>
</dbReference>
<organism evidence="4 5">
    <name type="scientific">Ignelater luminosus</name>
    <name type="common">Cucubano</name>
    <name type="synonym">Pyrophorus luminosus</name>
    <dbReference type="NCBI Taxonomy" id="2038154"/>
    <lineage>
        <taxon>Eukaryota</taxon>
        <taxon>Metazoa</taxon>
        <taxon>Ecdysozoa</taxon>
        <taxon>Arthropoda</taxon>
        <taxon>Hexapoda</taxon>
        <taxon>Insecta</taxon>
        <taxon>Pterygota</taxon>
        <taxon>Neoptera</taxon>
        <taxon>Endopterygota</taxon>
        <taxon>Coleoptera</taxon>
        <taxon>Polyphaga</taxon>
        <taxon>Elateriformia</taxon>
        <taxon>Elateroidea</taxon>
        <taxon>Elateridae</taxon>
        <taxon>Agrypninae</taxon>
        <taxon>Pyrophorini</taxon>
        <taxon>Ignelater</taxon>
    </lineage>
</organism>
<proteinExistence type="predicted"/>
<gene>
    <name evidence="4" type="ORF">ILUMI_19225</name>
</gene>
<evidence type="ECO:0008006" key="6">
    <source>
        <dbReference type="Google" id="ProtNLM"/>
    </source>
</evidence>
<dbReference type="PANTHER" id="PTHR22847:SF637">
    <property type="entry name" value="WD REPEAT DOMAIN 5B"/>
    <property type="match status" value="1"/>
</dbReference>
<dbReference type="CDD" id="cd00200">
    <property type="entry name" value="WD40"/>
    <property type="match status" value="1"/>
</dbReference>
<dbReference type="SUPFAM" id="SSF50978">
    <property type="entry name" value="WD40 repeat-like"/>
    <property type="match status" value="1"/>
</dbReference>
<sequence>EPNLTRLATLAGHTDTILVLKFNNDGKLLGGAGLDASVKIWDVCHSKLHKHLTGHEQEVWDLAWSNDDTLLASASSDRTVRLWDVLAGKCLRILRGYQYEVFCCCFNPSSTLIASGLDEAVINLWDVKTGNLIKIWKTQPRSKTSALCFNNDGTIIVSGTTDGLWSLWDTGTDVCLGVFLSEASISAINLLPTGNRILVVNVLGFVEIWNLPKPGGNPNCFKTLSINREQYISMLLSPTNDDLWIVTICPQQHKLNLWSLEEERVIKKFECDFGNY</sequence>